<proteinExistence type="predicted"/>
<evidence type="ECO:0000313" key="2">
    <source>
        <dbReference type="Proteomes" id="UP000327439"/>
    </source>
</evidence>
<dbReference type="OrthoDB" id="1727964at2759"/>
<keyword evidence="2" id="KW-1185">Reference proteome</keyword>
<accession>A0A5J5RCN6</accession>
<dbReference type="AlphaFoldDB" id="A0A5J5RCN6"/>
<reference evidence="2" key="1">
    <citation type="journal article" date="2020" name="Nat. Genet.">
        <title>Genomic diversifications of five Gossypium allopolyploid species and their impact on cotton improvement.</title>
        <authorList>
            <person name="Chen Z.J."/>
            <person name="Sreedasyam A."/>
            <person name="Ando A."/>
            <person name="Song Q."/>
            <person name="De Santiago L.M."/>
            <person name="Hulse-Kemp A.M."/>
            <person name="Ding M."/>
            <person name="Ye W."/>
            <person name="Kirkbride R.C."/>
            <person name="Jenkins J."/>
            <person name="Plott C."/>
            <person name="Lovell J."/>
            <person name="Lin Y.M."/>
            <person name="Vaughn R."/>
            <person name="Liu B."/>
            <person name="Simpson S."/>
            <person name="Scheffler B.E."/>
            <person name="Wen L."/>
            <person name="Saski C.A."/>
            <person name="Grover C.E."/>
            <person name="Hu G."/>
            <person name="Conover J.L."/>
            <person name="Carlson J.W."/>
            <person name="Shu S."/>
            <person name="Boston L.B."/>
            <person name="Williams M."/>
            <person name="Peterson D.G."/>
            <person name="McGee K."/>
            <person name="Jones D.C."/>
            <person name="Wendel J.F."/>
            <person name="Stelly D.M."/>
            <person name="Grimwood J."/>
            <person name="Schmutz J."/>
        </authorList>
    </citation>
    <scope>NUCLEOTIDE SEQUENCE [LARGE SCALE GENOMIC DNA]</scope>
    <source>
        <strain evidence="2">cv. 3-79</strain>
    </source>
</reference>
<sequence>MGVLVRPELYGSEVDLFELVHGFAGFHKREGEGNKRSSEALLLSSEDQIIAKNPCHRTRAEIITATAMHQPVNEPGSVPWQGTILPLDHWCLLFYQIALINTI</sequence>
<organism evidence="1 2">
    <name type="scientific">Gossypium barbadense</name>
    <name type="common">Sea Island cotton</name>
    <name type="synonym">Hibiscus barbadensis</name>
    <dbReference type="NCBI Taxonomy" id="3634"/>
    <lineage>
        <taxon>Eukaryota</taxon>
        <taxon>Viridiplantae</taxon>
        <taxon>Streptophyta</taxon>
        <taxon>Embryophyta</taxon>
        <taxon>Tracheophyta</taxon>
        <taxon>Spermatophyta</taxon>
        <taxon>Magnoliopsida</taxon>
        <taxon>eudicotyledons</taxon>
        <taxon>Gunneridae</taxon>
        <taxon>Pentapetalae</taxon>
        <taxon>rosids</taxon>
        <taxon>malvids</taxon>
        <taxon>Malvales</taxon>
        <taxon>Malvaceae</taxon>
        <taxon>Malvoideae</taxon>
        <taxon>Gossypium</taxon>
    </lineage>
</organism>
<protein>
    <submittedName>
        <fullName evidence="1">Uncharacterized protein</fullName>
    </submittedName>
</protein>
<gene>
    <name evidence="1" type="ORF">ES319_D06G227200v1</name>
</gene>
<name>A0A5J5RCN6_GOSBA</name>
<dbReference type="Proteomes" id="UP000327439">
    <property type="component" value="Chromosome D06"/>
</dbReference>
<evidence type="ECO:0000313" key="1">
    <source>
        <dbReference type="EMBL" id="KAB2026551.1"/>
    </source>
</evidence>
<dbReference type="EMBL" id="CM018220">
    <property type="protein sequence ID" value="KAB2026551.1"/>
    <property type="molecule type" value="Genomic_DNA"/>
</dbReference>